<dbReference type="PATRIC" id="fig|1242966.3.peg.355"/>
<dbReference type="InterPro" id="IPR006342">
    <property type="entry name" value="FkbM_mtfrase"/>
</dbReference>
<dbReference type="AlphaFoldDB" id="U2EI39"/>
<reference evidence="2 3" key="1">
    <citation type="journal article" date="2013" name="BMC Genomics">
        <title>Comparative genomics of Campylobacter concisus isolates reveals genetic diversity and provides insights into disease association.</title>
        <authorList>
            <person name="Deshpande N.P."/>
            <person name="Kaakoush N.O."/>
            <person name="Wilkins M.R."/>
            <person name="Mitchell H.M."/>
        </authorList>
    </citation>
    <scope>NUCLEOTIDE SEQUENCE [LARGE SCALE GENOMIC DNA]</scope>
    <source>
        <strain evidence="2 3">UNSW3</strain>
    </source>
</reference>
<organism evidence="2 3">
    <name type="scientific">Campylobacter concisus UNSW3</name>
    <dbReference type="NCBI Taxonomy" id="1242966"/>
    <lineage>
        <taxon>Bacteria</taxon>
        <taxon>Pseudomonadati</taxon>
        <taxon>Campylobacterota</taxon>
        <taxon>Epsilonproteobacteria</taxon>
        <taxon>Campylobacterales</taxon>
        <taxon>Campylobacteraceae</taxon>
        <taxon>Campylobacter</taxon>
    </lineage>
</organism>
<dbReference type="GO" id="GO:0005737">
    <property type="term" value="C:cytoplasm"/>
    <property type="evidence" value="ECO:0007669"/>
    <property type="project" value="GOC"/>
</dbReference>
<dbReference type="PANTHER" id="PTHR34009:SF2">
    <property type="entry name" value="PROTEIN STAR"/>
    <property type="match status" value="1"/>
</dbReference>
<evidence type="ECO:0000313" key="3">
    <source>
        <dbReference type="Proteomes" id="UP000016636"/>
    </source>
</evidence>
<dbReference type="GO" id="GO:0005886">
    <property type="term" value="C:plasma membrane"/>
    <property type="evidence" value="ECO:0007669"/>
    <property type="project" value="TreeGrafter"/>
</dbReference>
<dbReference type="NCBIfam" id="TIGR01444">
    <property type="entry name" value="fkbM_fam"/>
    <property type="match status" value="1"/>
</dbReference>
<gene>
    <name evidence="2" type="ORF">UNSW3_876</name>
</gene>
<dbReference type="SUPFAM" id="SSF53335">
    <property type="entry name" value="S-adenosyl-L-methionine-dependent methyltransferases"/>
    <property type="match status" value="1"/>
</dbReference>
<protein>
    <recommendedName>
        <fullName evidence="1">Methyltransferase FkbM domain-containing protein</fullName>
    </recommendedName>
</protein>
<dbReference type="Proteomes" id="UP000016636">
    <property type="component" value="Unassembled WGS sequence"/>
</dbReference>
<dbReference type="GO" id="GO:0016197">
    <property type="term" value="P:endosomal transport"/>
    <property type="evidence" value="ECO:0007669"/>
    <property type="project" value="TreeGrafter"/>
</dbReference>
<accession>U2EI39</accession>
<dbReference type="InterPro" id="IPR029063">
    <property type="entry name" value="SAM-dependent_MTases_sf"/>
</dbReference>
<proteinExistence type="predicted"/>
<dbReference type="EMBL" id="ANNE01000003">
    <property type="protein sequence ID" value="ERJ23501.1"/>
    <property type="molecule type" value="Genomic_DNA"/>
</dbReference>
<evidence type="ECO:0000259" key="1">
    <source>
        <dbReference type="Pfam" id="PF05050"/>
    </source>
</evidence>
<dbReference type="InterPro" id="IPR053202">
    <property type="entry name" value="EGF_Rcpt_Signaling_Reg"/>
</dbReference>
<sequence>MPYLADLWIRHRKAKLFSYALSDAEKEMVFTIVKNTTGWEDMLSFVKETRTIDYEYETEEILVKARTFREVMKEENITHIDYLSLDVEGHELNVLEGIDFNAVRINVLTIENNPPCSPIYGDESIRKIMLKNDFVLWGRIIGLDDIYVHKDYLKQSLGGELL</sequence>
<dbReference type="Pfam" id="PF05050">
    <property type="entry name" value="Methyltransf_21"/>
    <property type="match status" value="1"/>
</dbReference>
<dbReference type="Gene3D" id="3.40.50.150">
    <property type="entry name" value="Vaccinia Virus protein VP39"/>
    <property type="match status" value="1"/>
</dbReference>
<dbReference type="PANTHER" id="PTHR34009">
    <property type="entry name" value="PROTEIN STAR"/>
    <property type="match status" value="1"/>
</dbReference>
<comment type="caution">
    <text evidence="2">The sequence shown here is derived from an EMBL/GenBank/DDBJ whole genome shotgun (WGS) entry which is preliminary data.</text>
</comment>
<name>U2EI39_9BACT</name>
<dbReference type="GO" id="GO:0006888">
    <property type="term" value="P:endoplasmic reticulum to Golgi vesicle-mediated transport"/>
    <property type="evidence" value="ECO:0007669"/>
    <property type="project" value="TreeGrafter"/>
</dbReference>
<evidence type="ECO:0000313" key="2">
    <source>
        <dbReference type="EMBL" id="ERJ23501.1"/>
    </source>
</evidence>
<feature type="domain" description="Methyltransferase FkbM" evidence="1">
    <location>
        <begin position="11"/>
        <end position="134"/>
    </location>
</feature>